<accession>X1GT24</accession>
<reference evidence="1" key="1">
    <citation type="journal article" date="2014" name="Front. Microbiol.">
        <title>High frequency of phylogenetically diverse reductive dehalogenase-homologous genes in deep subseafloor sedimentary metagenomes.</title>
        <authorList>
            <person name="Kawai M."/>
            <person name="Futagami T."/>
            <person name="Toyoda A."/>
            <person name="Takaki Y."/>
            <person name="Nishi S."/>
            <person name="Hori S."/>
            <person name="Arai W."/>
            <person name="Tsubouchi T."/>
            <person name="Morono Y."/>
            <person name="Uchiyama I."/>
            <person name="Ito T."/>
            <person name="Fujiyama A."/>
            <person name="Inagaki F."/>
            <person name="Takami H."/>
        </authorList>
    </citation>
    <scope>NUCLEOTIDE SEQUENCE</scope>
    <source>
        <strain evidence="1">Expedition CK06-06</strain>
    </source>
</reference>
<evidence type="ECO:0000313" key="1">
    <source>
        <dbReference type="EMBL" id="GAH47995.1"/>
    </source>
</evidence>
<organism evidence="1">
    <name type="scientific">marine sediment metagenome</name>
    <dbReference type="NCBI Taxonomy" id="412755"/>
    <lineage>
        <taxon>unclassified sequences</taxon>
        <taxon>metagenomes</taxon>
        <taxon>ecological metagenomes</taxon>
    </lineage>
</organism>
<comment type="caution">
    <text evidence="1">The sequence shown here is derived from an EMBL/GenBank/DDBJ whole genome shotgun (WGS) entry which is preliminary data.</text>
</comment>
<feature type="non-terminal residue" evidence="1">
    <location>
        <position position="276"/>
    </location>
</feature>
<sequence length="276" mass="30821">HMGNTYIPFKALFQRLNVDFVLPPVNNQRTLSLGVRHSPEGLCIPFKLTLGNLIEAAELGADTLLMPSGYGICRLGYYATTQEQILHDLGYNKVEVIGVGFSERKLLGLLKIIKRLSNNAPWTRIISAFRIGLTKLNALDKIERVVQKIRAVELVKGTANRLYAKAIKAIDEADDNNTLKKVQIDYIDQLNQVAKNTQAQPLIVGITGEFYVLLEPFSNLDVESELGKLGVEVRRRLFLSEWTKFSLFLNSLGISETARIHKAALPYLKRDIGGDG</sequence>
<dbReference type="InterPro" id="IPR051805">
    <property type="entry name" value="Dehydratase_Activator_Redct"/>
</dbReference>
<protein>
    <recommendedName>
        <fullName evidence="2">DUF2229 domain-containing protein</fullName>
    </recommendedName>
</protein>
<dbReference type="PANTHER" id="PTHR32329">
    <property type="entry name" value="BIFUNCTIONAL PROTEIN [INCLUDES 2-HYDROXYACYL-COA DEHYDRATASE (N-TER) AND ITS ACTIVATOR DOMAIN (C_TERM)-RELATED"/>
    <property type="match status" value="1"/>
</dbReference>
<feature type="non-terminal residue" evidence="1">
    <location>
        <position position="1"/>
    </location>
</feature>
<name>X1GT24_9ZZZZ</name>
<evidence type="ECO:0008006" key="2">
    <source>
        <dbReference type="Google" id="ProtNLM"/>
    </source>
</evidence>
<dbReference type="AlphaFoldDB" id="X1GT24"/>
<dbReference type="EMBL" id="BARU01024232">
    <property type="protein sequence ID" value="GAH47995.1"/>
    <property type="molecule type" value="Genomic_DNA"/>
</dbReference>
<gene>
    <name evidence="1" type="ORF">S03H2_39225</name>
</gene>
<dbReference type="PANTHER" id="PTHR32329:SF2">
    <property type="entry name" value="BIFUNCTIONAL PROTEIN [INCLUDES 2-HYDROXYACYL-COA DEHYDRATASE (N-TER) AND ITS ACTIVATOR DOMAIN (C_TERM)"/>
    <property type="match status" value="1"/>
</dbReference>
<proteinExistence type="predicted"/>